<dbReference type="Proteomes" id="UP000054549">
    <property type="component" value="Unassembled WGS sequence"/>
</dbReference>
<organism evidence="3 4">
    <name type="scientific">Amanita muscaria (strain Koide BX008)</name>
    <dbReference type="NCBI Taxonomy" id="946122"/>
    <lineage>
        <taxon>Eukaryota</taxon>
        <taxon>Fungi</taxon>
        <taxon>Dikarya</taxon>
        <taxon>Basidiomycota</taxon>
        <taxon>Agaricomycotina</taxon>
        <taxon>Agaricomycetes</taxon>
        <taxon>Agaricomycetidae</taxon>
        <taxon>Agaricales</taxon>
        <taxon>Pluteineae</taxon>
        <taxon>Amanitaceae</taxon>
        <taxon>Amanita</taxon>
    </lineage>
</organism>
<evidence type="ECO:0000313" key="4">
    <source>
        <dbReference type="Proteomes" id="UP000054549"/>
    </source>
</evidence>
<feature type="compositionally biased region" description="Polar residues" evidence="1">
    <location>
        <begin position="535"/>
        <end position="547"/>
    </location>
</feature>
<evidence type="ECO:0000313" key="2">
    <source>
        <dbReference type="EMBL" id="KIL54611.1"/>
    </source>
</evidence>
<feature type="compositionally biased region" description="Low complexity" evidence="1">
    <location>
        <begin position="176"/>
        <end position="199"/>
    </location>
</feature>
<dbReference type="EMBL" id="KN818370">
    <property type="protein sequence ID" value="KIL57449.1"/>
    <property type="molecule type" value="Genomic_DNA"/>
</dbReference>
<feature type="compositionally biased region" description="Polar residues" evidence="1">
    <location>
        <begin position="56"/>
        <end position="78"/>
    </location>
</feature>
<feature type="region of interest" description="Disordered" evidence="1">
    <location>
        <begin position="520"/>
        <end position="570"/>
    </location>
</feature>
<dbReference type="HOGENOM" id="CLU_478136_0_0_1"/>
<dbReference type="EMBL" id="KN818685">
    <property type="protein sequence ID" value="KIL54611.1"/>
    <property type="molecule type" value="Genomic_DNA"/>
</dbReference>
<gene>
    <name evidence="3" type="ORF">M378DRAFT_181641</name>
    <name evidence="2" type="ORF">M378DRAFT_18732</name>
</gene>
<proteinExistence type="predicted"/>
<feature type="compositionally biased region" description="Polar residues" evidence="1">
    <location>
        <begin position="1"/>
        <end position="12"/>
    </location>
</feature>
<keyword evidence="4" id="KW-1185">Reference proteome</keyword>
<dbReference type="OrthoDB" id="2664977at2759"/>
<evidence type="ECO:0000256" key="1">
    <source>
        <dbReference type="SAM" id="MobiDB-lite"/>
    </source>
</evidence>
<reference evidence="3 4" key="1">
    <citation type="submission" date="2014-04" db="EMBL/GenBank/DDBJ databases">
        <title>Evolutionary Origins and Diversification of the Mycorrhizal Mutualists.</title>
        <authorList>
            <consortium name="DOE Joint Genome Institute"/>
            <consortium name="Mycorrhizal Genomics Consortium"/>
            <person name="Kohler A."/>
            <person name="Kuo A."/>
            <person name="Nagy L.G."/>
            <person name="Floudas D."/>
            <person name="Copeland A."/>
            <person name="Barry K.W."/>
            <person name="Cichocki N."/>
            <person name="Veneault-Fourrey C."/>
            <person name="LaButti K."/>
            <person name="Lindquist E.A."/>
            <person name="Lipzen A."/>
            <person name="Lundell T."/>
            <person name="Morin E."/>
            <person name="Murat C."/>
            <person name="Riley R."/>
            <person name="Ohm R."/>
            <person name="Sun H."/>
            <person name="Tunlid A."/>
            <person name="Henrissat B."/>
            <person name="Grigoriev I.V."/>
            <person name="Hibbett D.S."/>
            <person name="Martin F."/>
        </authorList>
    </citation>
    <scope>NUCLEOTIDE SEQUENCE [LARGE SCALE GENOMIC DNA]</scope>
    <source>
        <strain evidence="3 4">Koide BX008</strain>
    </source>
</reference>
<feature type="compositionally biased region" description="Pro residues" evidence="1">
    <location>
        <begin position="200"/>
        <end position="209"/>
    </location>
</feature>
<dbReference type="AlphaFoldDB" id="A0A0C2STT6"/>
<evidence type="ECO:0000313" key="3">
    <source>
        <dbReference type="EMBL" id="KIL57449.1"/>
    </source>
</evidence>
<sequence>MSTSQLSRSPSPATALDDSYIDDDRMLNTTNHVEVEGDAEMDDPTPMPSPVADVPLTSSKAPCASQRISTQARLSTSPYPSPKAPRENKNPTIDPLKIRIPRINTTPRLATEAGPSYASILSAPAQAPSQNAAHHDSNKSLTTPANRVLAQPANATAPAPMAGHGESNGNNNLTDPGTANLTTNTNANANAVVPAGTVPHPQPLPPAFPPNQTHTENTGPFEDTPDEDMAEPEPEVFFPPGLHLMPVPEGGFPTVYGLDSDVMWEYVEPACYTTWKSAPENKVLVYIASDRPVTDVSDRLERIRSFTSVLFPDTPLTIGCARPRRLYNSEYKPVFPYLIAGLSEQQAHTITAREVWSTRQITLFATPFDVPVSSYALALHGIFLAPTTESEIQITEVVANTIRDSLSAMNLIAAHNDNIENSDNLNVGVKQEYIISTIDVRGETYFVNKKRNSVFFVYIQPPMKAINFHRTWLRTLRRLKYTTIYGQGEHRTKGWRCNLCKGLDHPTSLCRFPTIPGWNQPPHFADEGNDEEPDTQNNTNLPPSTSARGRGRGTRNNNGNRRGNPRGRRN</sequence>
<feature type="region of interest" description="Disordered" evidence="1">
    <location>
        <begin position="156"/>
        <end position="233"/>
    </location>
</feature>
<feature type="compositionally biased region" description="Acidic residues" evidence="1">
    <location>
        <begin position="223"/>
        <end position="233"/>
    </location>
</feature>
<protein>
    <submittedName>
        <fullName evidence="3">Uncharacterized protein</fullName>
    </submittedName>
</protein>
<name>A0A0C2STT6_AMAMK</name>
<accession>A0A0C2STT6</accession>
<feature type="region of interest" description="Disordered" evidence="1">
    <location>
        <begin position="1"/>
        <end position="93"/>
    </location>
</feature>